<dbReference type="Proteomes" id="UP000692954">
    <property type="component" value="Unassembled WGS sequence"/>
</dbReference>
<dbReference type="AlphaFoldDB" id="A0A8S1Q6V8"/>
<sequence>MNLALIYSQIQALSLIILPITSLLVIITFILQIYTLLTNRSLKQQNPVKFSRQNSDQVELDFDIQPLLNKNNDDVKQQEIQQNPKNDIDNVLKNIGRLLMIEQICDIKISVQKYDDQYQEDFKKFEQNFKDFFRNDQEKQQKVREILQQLYENTNQKRQVQEEYKSYVRPIQDEKSLKKNYSLQLQESKTLSQYCNAFREVRGDGNCFYTAFGYQFLQILLFHYSFQQFFEFIKKIKNIELSMKIFVQDINFKIDDKEIQKILLQEFVNRLIQLKSIKDINLRQESFFKQFAAYQYESDDVDGCFYGLSTIFFRNYSDYIINQSEMKETIYDREKLLQWEQECDNNETVISELAKSLNVFVELIFFGKDSLSIRQQRKLENYIINKTWPLQYWYFEIKNIK</sequence>
<dbReference type="OrthoDB" id="18915at2759"/>
<name>A0A8S1Q6V8_9CILI</name>
<dbReference type="PANTHER" id="PTHR12931:SF15">
    <property type="entry name" value="UBIQUITIN THIOESTERASE OTUBAIN-LIKE"/>
    <property type="match status" value="1"/>
</dbReference>
<organism evidence="2 3">
    <name type="scientific">Paramecium sonneborni</name>
    <dbReference type="NCBI Taxonomy" id="65129"/>
    <lineage>
        <taxon>Eukaryota</taxon>
        <taxon>Sar</taxon>
        <taxon>Alveolata</taxon>
        <taxon>Ciliophora</taxon>
        <taxon>Intramacronucleata</taxon>
        <taxon>Oligohymenophorea</taxon>
        <taxon>Peniculida</taxon>
        <taxon>Parameciidae</taxon>
        <taxon>Paramecium</taxon>
    </lineage>
</organism>
<dbReference type="FunFam" id="1.20.1300.20:FF:000006">
    <property type="entry name" value="Uncharacterized protein"/>
    <property type="match status" value="1"/>
</dbReference>
<dbReference type="EMBL" id="CAJJDN010000096">
    <property type="protein sequence ID" value="CAD8110845.1"/>
    <property type="molecule type" value="Genomic_DNA"/>
</dbReference>
<evidence type="ECO:0000313" key="3">
    <source>
        <dbReference type="Proteomes" id="UP000692954"/>
    </source>
</evidence>
<reference evidence="2" key="1">
    <citation type="submission" date="2021-01" db="EMBL/GenBank/DDBJ databases">
        <authorList>
            <consortium name="Genoscope - CEA"/>
            <person name="William W."/>
        </authorList>
    </citation>
    <scope>NUCLEOTIDE SEQUENCE</scope>
</reference>
<feature type="transmembrane region" description="Helical" evidence="1">
    <location>
        <begin position="12"/>
        <end position="37"/>
    </location>
</feature>
<dbReference type="GO" id="GO:0043130">
    <property type="term" value="F:ubiquitin binding"/>
    <property type="evidence" value="ECO:0007669"/>
    <property type="project" value="TreeGrafter"/>
</dbReference>
<evidence type="ECO:0000256" key="1">
    <source>
        <dbReference type="SAM" id="Phobius"/>
    </source>
</evidence>
<comment type="caution">
    <text evidence="2">The sequence shown here is derived from an EMBL/GenBank/DDBJ whole genome shotgun (WGS) entry which is preliminary data.</text>
</comment>
<dbReference type="PANTHER" id="PTHR12931">
    <property type="entry name" value="UBIQUITIN THIOLESTERASE PROTEIN OTUB"/>
    <property type="match status" value="1"/>
</dbReference>
<proteinExistence type="predicted"/>
<accession>A0A8S1Q6V8</accession>
<dbReference type="Pfam" id="PF10275">
    <property type="entry name" value="Peptidase_C65"/>
    <property type="match status" value="1"/>
</dbReference>
<evidence type="ECO:0000313" key="2">
    <source>
        <dbReference type="EMBL" id="CAD8110845.1"/>
    </source>
</evidence>
<keyword evidence="1" id="KW-0812">Transmembrane</keyword>
<dbReference type="GO" id="GO:0005634">
    <property type="term" value="C:nucleus"/>
    <property type="evidence" value="ECO:0007669"/>
    <property type="project" value="TreeGrafter"/>
</dbReference>
<keyword evidence="3" id="KW-1185">Reference proteome</keyword>
<dbReference type="CDD" id="cd22749">
    <property type="entry name" value="Otubain_C65"/>
    <property type="match status" value="1"/>
</dbReference>
<dbReference type="GO" id="GO:0004843">
    <property type="term" value="F:cysteine-type deubiquitinase activity"/>
    <property type="evidence" value="ECO:0007669"/>
    <property type="project" value="TreeGrafter"/>
</dbReference>
<keyword evidence="1" id="KW-0472">Membrane</keyword>
<dbReference type="InterPro" id="IPR019400">
    <property type="entry name" value="Peptidase_C65_otubain"/>
</dbReference>
<dbReference type="GO" id="GO:0071108">
    <property type="term" value="P:protein K48-linked deubiquitination"/>
    <property type="evidence" value="ECO:0007669"/>
    <property type="project" value="TreeGrafter"/>
</dbReference>
<protein>
    <submittedName>
        <fullName evidence="2">Uncharacterized protein</fullName>
    </submittedName>
</protein>
<gene>
    <name evidence="2" type="ORF">PSON_ATCC_30995.1.T0960208</name>
</gene>
<keyword evidence="1" id="KW-1133">Transmembrane helix</keyword>